<dbReference type="AlphaFoldDB" id="A0A8B2NU94"/>
<name>A0A8B2NU94_9HYPH</name>
<sequence length="63" mass="6707">MGSAMAAGYVGEVSVEAFLSRVGSEYPGPVVAEGRRRLWLKRDLDHAIGNATEEMVADAADIL</sequence>
<comment type="caution">
    <text evidence="1">The sequence shown here is derived from an EMBL/GenBank/DDBJ whole genome shotgun (WGS) entry which is preliminary data.</text>
</comment>
<organism evidence="1 2">
    <name type="scientific">Acuticoccus sediminis</name>
    <dbReference type="NCBI Taxonomy" id="2184697"/>
    <lineage>
        <taxon>Bacteria</taxon>
        <taxon>Pseudomonadati</taxon>
        <taxon>Pseudomonadota</taxon>
        <taxon>Alphaproteobacteria</taxon>
        <taxon>Hyphomicrobiales</taxon>
        <taxon>Amorphaceae</taxon>
        <taxon>Acuticoccus</taxon>
    </lineage>
</organism>
<dbReference type="EMBL" id="QHHQ01000005">
    <property type="protein sequence ID" value="RAH99216.1"/>
    <property type="molecule type" value="Genomic_DNA"/>
</dbReference>
<evidence type="ECO:0000313" key="1">
    <source>
        <dbReference type="EMBL" id="RAH99216.1"/>
    </source>
</evidence>
<accession>A0A8B2NU94</accession>
<evidence type="ECO:0000313" key="2">
    <source>
        <dbReference type="Proteomes" id="UP000249590"/>
    </source>
</evidence>
<gene>
    <name evidence="1" type="ORF">DLJ53_21975</name>
</gene>
<protein>
    <submittedName>
        <fullName evidence="1">Uncharacterized protein</fullName>
    </submittedName>
</protein>
<reference evidence="1 2" key="1">
    <citation type="submission" date="2018-05" db="EMBL/GenBank/DDBJ databases">
        <title>Acuticoccus sediminis sp. nov., isolated from deep-sea sediment of Indian Ocean.</title>
        <authorList>
            <person name="Liu X."/>
            <person name="Lai Q."/>
            <person name="Du Y."/>
            <person name="Sun F."/>
            <person name="Zhang X."/>
            <person name="Wang S."/>
            <person name="Shao Z."/>
        </authorList>
    </citation>
    <scope>NUCLEOTIDE SEQUENCE [LARGE SCALE GENOMIC DNA]</scope>
    <source>
        <strain evidence="1 2">PTG4-2</strain>
    </source>
</reference>
<dbReference type="Proteomes" id="UP000249590">
    <property type="component" value="Unassembled WGS sequence"/>
</dbReference>
<keyword evidence="2" id="KW-1185">Reference proteome</keyword>
<proteinExistence type="predicted"/>